<dbReference type="RefSeq" id="WP_014793204.1">
    <property type="nucleotide sequence ID" value="NC_018017.1"/>
</dbReference>
<dbReference type="PANTHER" id="PTHR32071">
    <property type="entry name" value="TRANSCRIPTIONAL REGULATORY PROTEIN"/>
    <property type="match status" value="1"/>
</dbReference>
<accession>I4A6Y0</accession>
<dbReference type="InterPro" id="IPR029016">
    <property type="entry name" value="GAF-like_dom_sf"/>
</dbReference>
<evidence type="ECO:0000259" key="6">
    <source>
        <dbReference type="PROSITE" id="PS50045"/>
    </source>
</evidence>
<dbReference type="Proteomes" id="UP000006053">
    <property type="component" value="Chromosome"/>
</dbReference>
<dbReference type="Pfam" id="PF02954">
    <property type="entry name" value="HTH_8"/>
    <property type="match status" value="1"/>
</dbReference>
<evidence type="ECO:0000256" key="5">
    <source>
        <dbReference type="ARBA" id="ARBA00023163"/>
    </source>
</evidence>
<keyword evidence="3" id="KW-0805">Transcription regulation</keyword>
<keyword evidence="8" id="KW-1185">Reference proteome</keyword>
<reference evidence="7 8" key="2">
    <citation type="journal article" date="2015" name="J. Bacteriol.">
        <title>Genomic, proteomic, and biochemical analysis of the organohalide respiratory pathway in Desulfitobacterium dehalogenans.</title>
        <authorList>
            <person name="Kruse T."/>
            <person name="van de Pas B.A."/>
            <person name="Atteia A."/>
            <person name="Krab K."/>
            <person name="Hagen W.R."/>
            <person name="Goodwin L."/>
            <person name="Chain P."/>
            <person name="Boeren S."/>
            <person name="Maphosa F."/>
            <person name="Schraa G."/>
            <person name="de Vos W.M."/>
            <person name="van der Oost J."/>
            <person name="Smidt H."/>
            <person name="Stams A.J."/>
        </authorList>
    </citation>
    <scope>NUCLEOTIDE SEQUENCE [LARGE SCALE GENOMIC DNA]</scope>
    <source>
        <strain evidence="8">ATCC 51507 / DSM 9161 / JW/IU-DC1</strain>
    </source>
</reference>
<dbReference type="InterPro" id="IPR025662">
    <property type="entry name" value="Sigma_54_int_dom_ATP-bd_1"/>
</dbReference>
<proteinExistence type="predicted"/>
<dbReference type="PANTHER" id="PTHR32071:SF57">
    <property type="entry name" value="C4-DICARBOXYLATE TRANSPORT TRANSCRIPTIONAL REGULATORY PROTEIN DCTD"/>
    <property type="match status" value="1"/>
</dbReference>
<dbReference type="SMART" id="SM00065">
    <property type="entry name" value="GAF"/>
    <property type="match status" value="1"/>
</dbReference>
<dbReference type="SUPFAM" id="SSF55781">
    <property type="entry name" value="GAF domain-like"/>
    <property type="match status" value="1"/>
</dbReference>
<evidence type="ECO:0000256" key="3">
    <source>
        <dbReference type="ARBA" id="ARBA00023015"/>
    </source>
</evidence>
<evidence type="ECO:0000256" key="1">
    <source>
        <dbReference type="ARBA" id="ARBA00022741"/>
    </source>
</evidence>
<dbReference type="InterPro" id="IPR003018">
    <property type="entry name" value="GAF"/>
</dbReference>
<reference evidence="8" key="1">
    <citation type="submission" date="2012-06" db="EMBL/GenBank/DDBJ databases">
        <title>Complete sequence of Desulfitobacterium dehalogenans ATCC 51507.</title>
        <authorList>
            <person name="Lucas S."/>
            <person name="Han J."/>
            <person name="Lapidus A."/>
            <person name="Cheng J.-F."/>
            <person name="Goodwin L."/>
            <person name="Pitluck S."/>
            <person name="Peters L."/>
            <person name="Ovchinnikova G."/>
            <person name="Teshima H."/>
            <person name="Detter J.C."/>
            <person name="Han C."/>
            <person name="Tapia R."/>
            <person name="Land M."/>
            <person name="Hauser L."/>
            <person name="Kyrpides N."/>
            <person name="Ivanova N."/>
            <person name="Pagani I."/>
            <person name="Kruse T."/>
            <person name="de Vos W.M."/>
            <person name="Smidt H."/>
            <person name="Woyke T."/>
        </authorList>
    </citation>
    <scope>NUCLEOTIDE SEQUENCE [LARGE SCALE GENOMIC DNA]</scope>
    <source>
        <strain evidence="8">ATCC 51507 / DSM 9161 / JW/IU-DC1</strain>
    </source>
</reference>
<dbReference type="InterPro" id="IPR027417">
    <property type="entry name" value="P-loop_NTPase"/>
</dbReference>
<dbReference type="Gene3D" id="3.30.450.40">
    <property type="match status" value="1"/>
</dbReference>
<dbReference type="PROSITE" id="PS00688">
    <property type="entry name" value="SIGMA54_INTERACT_3"/>
    <property type="match status" value="1"/>
</dbReference>
<dbReference type="PROSITE" id="PS50045">
    <property type="entry name" value="SIGMA54_INTERACT_4"/>
    <property type="match status" value="1"/>
</dbReference>
<dbReference type="GO" id="GO:0043565">
    <property type="term" value="F:sequence-specific DNA binding"/>
    <property type="evidence" value="ECO:0007669"/>
    <property type="project" value="InterPro"/>
</dbReference>
<dbReference type="PROSITE" id="PS00675">
    <property type="entry name" value="SIGMA54_INTERACT_1"/>
    <property type="match status" value="1"/>
</dbReference>
<dbReference type="eggNOG" id="COG3829">
    <property type="taxonomic scope" value="Bacteria"/>
</dbReference>
<dbReference type="EMBL" id="CP003348">
    <property type="protein sequence ID" value="AFL99714.1"/>
    <property type="molecule type" value="Genomic_DNA"/>
</dbReference>
<protein>
    <submittedName>
        <fullName evidence="7">Sigma-54 interacting regulator</fullName>
    </submittedName>
</protein>
<feature type="domain" description="Sigma-54 factor interaction" evidence="6">
    <location>
        <begin position="448"/>
        <end position="678"/>
    </location>
</feature>
<dbReference type="InterPro" id="IPR025944">
    <property type="entry name" value="Sigma_54_int_dom_CS"/>
</dbReference>
<evidence type="ECO:0000313" key="7">
    <source>
        <dbReference type="EMBL" id="AFL99714.1"/>
    </source>
</evidence>
<dbReference type="Pfam" id="PF01590">
    <property type="entry name" value="GAF"/>
    <property type="match status" value="1"/>
</dbReference>
<dbReference type="InterPro" id="IPR009057">
    <property type="entry name" value="Homeodomain-like_sf"/>
</dbReference>
<dbReference type="SMART" id="SM00382">
    <property type="entry name" value="AAA"/>
    <property type="match status" value="1"/>
</dbReference>
<dbReference type="InterPro" id="IPR058031">
    <property type="entry name" value="AAA_lid_NorR"/>
</dbReference>
<dbReference type="OrthoDB" id="9765164at2"/>
<dbReference type="Pfam" id="PF25601">
    <property type="entry name" value="AAA_lid_14"/>
    <property type="match status" value="1"/>
</dbReference>
<keyword evidence="5" id="KW-0804">Transcription</keyword>
<dbReference type="InterPro" id="IPR003593">
    <property type="entry name" value="AAA+_ATPase"/>
</dbReference>
<dbReference type="PRINTS" id="PR01590">
    <property type="entry name" value="HTHFIS"/>
</dbReference>
<dbReference type="SUPFAM" id="SSF52540">
    <property type="entry name" value="P-loop containing nucleoside triphosphate hydrolases"/>
    <property type="match status" value="1"/>
</dbReference>
<dbReference type="Gene3D" id="1.10.8.60">
    <property type="match status" value="1"/>
</dbReference>
<organism evidence="7 8">
    <name type="scientific">Desulfitobacterium dehalogenans (strain ATCC 51507 / DSM 9161 / JW/IU-DC1)</name>
    <dbReference type="NCBI Taxonomy" id="756499"/>
    <lineage>
        <taxon>Bacteria</taxon>
        <taxon>Bacillati</taxon>
        <taxon>Bacillota</taxon>
        <taxon>Clostridia</taxon>
        <taxon>Eubacteriales</taxon>
        <taxon>Desulfitobacteriaceae</taxon>
        <taxon>Desulfitobacterium</taxon>
    </lineage>
</organism>
<gene>
    <name evidence="7" type="ordered locus">Desde_1286</name>
</gene>
<dbReference type="eggNOG" id="COG2203">
    <property type="taxonomic scope" value="Bacteria"/>
</dbReference>
<evidence type="ECO:0000313" key="8">
    <source>
        <dbReference type="Proteomes" id="UP000006053"/>
    </source>
</evidence>
<evidence type="ECO:0000256" key="2">
    <source>
        <dbReference type="ARBA" id="ARBA00022840"/>
    </source>
</evidence>
<dbReference type="CDD" id="cd00009">
    <property type="entry name" value="AAA"/>
    <property type="match status" value="1"/>
</dbReference>
<dbReference type="HOGENOM" id="CLU_000445_8_4_9"/>
<dbReference type="SUPFAM" id="SSF46689">
    <property type="entry name" value="Homeodomain-like"/>
    <property type="match status" value="1"/>
</dbReference>
<keyword evidence="4" id="KW-0238">DNA-binding</keyword>
<dbReference type="InterPro" id="IPR002078">
    <property type="entry name" value="Sigma_54_int"/>
</dbReference>
<dbReference type="AlphaFoldDB" id="I4A6Y0"/>
<dbReference type="KEGG" id="ddh:Desde_1286"/>
<dbReference type="GO" id="GO:0006355">
    <property type="term" value="P:regulation of DNA-templated transcription"/>
    <property type="evidence" value="ECO:0007669"/>
    <property type="project" value="InterPro"/>
</dbReference>
<dbReference type="FunFam" id="3.40.50.300:FF:000006">
    <property type="entry name" value="DNA-binding transcriptional regulator NtrC"/>
    <property type="match status" value="1"/>
</dbReference>
<keyword evidence="2" id="KW-0067">ATP-binding</keyword>
<dbReference type="Gene3D" id="1.10.10.60">
    <property type="entry name" value="Homeodomain-like"/>
    <property type="match status" value="1"/>
</dbReference>
<keyword evidence="1" id="KW-0547">Nucleotide-binding</keyword>
<dbReference type="Pfam" id="PF00158">
    <property type="entry name" value="Sigma54_activat"/>
    <property type="match status" value="1"/>
</dbReference>
<name>I4A6Y0_DESDJ</name>
<evidence type="ECO:0000256" key="4">
    <source>
        <dbReference type="ARBA" id="ARBA00023125"/>
    </source>
</evidence>
<dbReference type="InterPro" id="IPR002197">
    <property type="entry name" value="HTH_Fis"/>
</dbReference>
<dbReference type="Gene3D" id="3.40.50.300">
    <property type="entry name" value="P-loop containing nucleotide triphosphate hydrolases"/>
    <property type="match status" value="1"/>
</dbReference>
<sequence>MRDELFESFPFGIIRIDSDNKIQRMNYYAKQLTHALDHESLEMLLSLKPKNDITSWSVANHQVALSVELFMVSGDSHRLLLLGLEPNFTSTLPPQFERALEDLTTDPEEIVLRIVNMISAATSFERFDLVRVNPHLRKYSYAYSIGLGIEGTLYAPYSQIRKTGLGWILETEAPQLSSSLQPESFSFSEDPLLYQTGFRSAMRVPILFGQEVIGAILLGGTRSLQFEIEDAYLINQISRHFSQAFYHSGIIEERSYHAIATSAFLHSIAGNLKDEHILDFLNDYCTQLQLATLLESIHLCLLDQEHQNQKLLVSSGKKFLQENEWKPLNKEIAEMLQVKSIVCYSLAHTQTQNTDELLNQGFTSILYAPIEHRENIVAALVAAAMDEKASSPHMSGLFKVATEQLSSIVAHLQGVPNAVPEPKPFLQSFKKTRKDPLQDQGTSGFSRIIGSSKIMQDTIQNAARAAQYDFPILITGETGTGKELLAKAIHQSSQVAQGPFIVVNSAAIPANLLESELFGYQEGAFSGGAKGGKPGKILLANRGTLFLDEIGELSPELQAKLLRVIQEQEVEPLGAIKPIPVKVRILSATHRDLSQMVEQGEFREDLFYRLNSIEVKIPPLRDRGQDILELAEHMLQFLAQSHGTPEKTLSPSAQGLLLKYTWPGNIRQLQNIINRLYVFVEDSVIHSKDLPPDLRVVETDKGNSEKEEIESLLAEFGGNKTALAQYLGITRTGLWKKLKRLGLQ</sequence>
<dbReference type="GO" id="GO:0005524">
    <property type="term" value="F:ATP binding"/>
    <property type="evidence" value="ECO:0007669"/>
    <property type="project" value="UniProtKB-KW"/>
</dbReference>